<organism evidence="1">
    <name type="scientific">marine sediment metagenome</name>
    <dbReference type="NCBI Taxonomy" id="412755"/>
    <lineage>
        <taxon>unclassified sequences</taxon>
        <taxon>metagenomes</taxon>
        <taxon>ecological metagenomes</taxon>
    </lineage>
</organism>
<dbReference type="AlphaFoldDB" id="A0A0F9CRW7"/>
<proteinExistence type="predicted"/>
<dbReference type="EMBL" id="LAZR01032080">
    <property type="protein sequence ID" value="KKL51914.1"/>
    <property type="molecule type" value="Genomic_DNA"/>
</dbReference>
<reference evidence="1" key="1">
    <citation type="journal article" date="2015" name="Nature">
        <title>Complex archaea that bridge the gap between prokaryotes and eukaryotes.</title>
        <authorList>
            <person name="Spang A."/>
            <person name="Saw J.H."/>
            <person name="Jorgensen S.L."/>
            <person name="Zaremba-Niedzwiedzka K."/>
            <person name="Martijn J."/>
            <person name="Lind A.E."/>
            <person name="van Eijk R."/>
            <person name="Schleper C."/>
            <person name="Guy L."/>
            <person name="Ettema T.J."/>
        </authorList>
    </citation>
    <scope>NUCLEOTIDE SEQUENCE</scope>
</reference>
<evidence type="ECO:0000313" key="1">
    <source>
        <dbReference type="EMBL" id="KKL51914.1"/>
    </source>
</evidence>
<protein>
    <submittedName>
        <fullName evidence="1">Uncharacterized protein</fullName>
    </submittedName>
</protein>
<gene>
    <name evidence="1" type="ORF">LCGC14_2290730</name>
</gene>
<sequence>MKGRRCAMLIAGAITVTGMYVEPPARADGPSGDTRQPACAGSWYPGGAKEPDVLKLLALGKKLGRPYTASLAVKGYLSHRATPSAALLLAAAENALWVGDYRAAAARYKSFLRANGSGALAGDTAGVLYSILIDLLGDSDDAYRFMTQYGANLRTTPPARRFDGWYVRQARSRADHANMARMLALIFAQKMPIEQERLFFWEHLDWLLAEISRAAPDQYAALPHARKLAGLIRNSKRRTILANLYVANLAFKAGSAGKDAAALTKDFAQVTKAAQAYFNAFPSAQTLQDIVYTFAGGAGVFSESTWAVQREAKGALFVGAFGRLGDADRRKVLSWQDRSRGYIARLLASLGRRVVLAFSPRSVCDLLRRHQGIDAVIADRLVQRLDVLGGEGQPLIGPTEVPAVPAELPHPQLGLGDDLVDLGHSVEPRLGDVCGVAAGIGPPPDA</sequence>
<accession>A0A0F9CRW7</accession>
<comment type="caution">
    <text evidence="1">The sequence shown here is derived from an EMBL/GenBank/DDBJ whole genome shotgun (WGS) entry which is preliminary data.</text>
</comment>
<name>A0A0F9CRW7_9ZZZZ</name>